<keyword evidence="2" id="KW-1133">Transmembrane helix</keyword>
<gene>
    <name evidence="4" type="ORF">Tci_386336</name>
</gene>
<dbReference type="EMBL" id="BKCJ010155105">
    <property type="protein sequence ID" value="GEY14362.1"/>
    <property type="molecule type" value="Genomic_DNA"/>
</dbReference>
<evidence type="ECO:0000259" key="3">
    <source>
        <dbReference type="Pfam" id="PF07727"/>
    </source>
</evidence>
<keyword evidence="2" id="KW-0812">Transmembrane</keyword>
<evidence type="ECO:0000313" key="4">
    <source>
        <dbReference type="EMBL" id="GEY14362.1"/>
    </source>
</evidence>
<feature type="region of interest" description="Disordered" evidence="1">
    <location>
        <begin position="340"/>
        <end position="364"/>
    </location>
</feature>
<organism evidence="4">
    <name type="scientific">Tanacetum cinerariifolium</name>
    <name type="common">Dalmatian daisy</name>
    <name type="synonym">Chrysanthemum cinerariifolium</name>
    <dbReference type="NCBI Taxonomy" id="118510"/>
    <lineage>
        <taxon>Eukaryota</taxon>
        <taxon>Viridiplantae</taxon>
        <taxon>Streptophyta</taxon>
        <taxon>Embryophyta</taxon>
        <taxon>Tracheophyta</taxon>
        <taxon>Spermatophyta</taxon>
        <taxon>Magnoliopsida</taxon>
        <taxon>eudicotyledons</taxon>
        <taxon>Gunneridae</taxon>
        <taxon>Pentapetalae</taxon>
        <taxon>asterids</taxon>
        <taxon>campanulids</taxon>
        <taxon>Asterales</taxon>
        <taxon>Asteraceae</taxon>
        <taxon>Asteroideae</taxon>
        <taxon>Anthemideae</taxon>
        <taxon>Anthemidinae</taxon>
        <taxon>Tanacetum</taxon>
    </lineage>
</organism>
<dbReference type="Pfam" id="PF07727">
    <property type="entry name" value="RVT_2"/>
    <property type="match status" value="1"/>
</dbReference>
<dbReference type="InterPro" id="IPR013103">
    <property type="entry name" value="RVT_2"/>
</dbReference>
<dbReference type="InterPro" id="IPR043502">
    <property type="entry name" value="DNA/RNA_pol_sf"/>
</dbReference>
<feature type="compositionally biased region" description="Basic residues" evidence="1">
    <location>
        <begin position="412"/>
        <end position="430"/>
    </location>
</feature>
<keyword evidence="2" id="KW-0472">Membrane</keyword>
<proteinExistence type="predicted"/>
<feature type="domain" description="Reverse transcriptase Ty1/copia-type" evidence="3">
    <location>
        <begin position="111"/>
        <end position="346"/>
    </location>
</feature>
<dbReference type="SUPFAM" id="SSF56672">
    <property type="entry name" value="DNA/RNA polymerases"/>
    <property type="match status" value="1"/>
</dbReference>
<accession>A0A699HH60</accession>
<evidence type="ECO:0000256" key="2">
    <source>
        <dbReference type="SAM" id="Phobius"/>
    </source>
</evidence>
<feature type="region of interest" description="Disordered" evidence="1">
    <location>
        <begin position="408"/>
        <end position="476"/>
    </location>
</feature>
<dbReference type="AlphaFoldDB" id="A0A699HH60"/>
<feature type="compositionally biased region" description="Low complexity" evidence="1">
    <location>
        <begin position="431"/>
        <end position="444"/>
    </location>
</feature>
<reference evidence="4" key="1">
    <citation type="journal article" date="2019" name="Sci. Rep.">
        <title>Draft genome of Tanacetum cinerariifolium, the natural source of mosquito coil.</title>
        <authorList>
            <person name="Yamashiro T."/>
            <person name="Shiraishi A."/>
            <person name="Satake H."/>
            <person name="Nakayama K."/>
        </authorList>
    </citation>
    <scope>NUCLEOTIDE SEQUENCE</scope>
</reference>
<evidence type="ECO:0000256" key="1">
    <source>
        <dbReference type="SAM" id="MobiDB-lite"/>
    </source>
</evidence>
<protein>
    <submittedName>
        <fullName evidence="4">Copia protein</fullName>
    </submittedName>
</protein>
<sequence>MRRKERVTRNVFDVVIQIILLAIVQNHLATKIKRPSLEVLGAIAKMMPRTKPTIKLVSWLNRRMRKIQNQLGSTIIAIRMDHGQEFDNEVQFRAYCDSQGITHNFSAPIPLPISQSVIGTKWVFRNKLDENGIVSRNKARLVAQGYNKQEDIDYDEAYASVARLELIRILLAIICANDFKLYQMDVKNAFLNGFINKEVFVAQPSRFINFQKPNYVYKLKKALCGLKQAPKAWYDRQKAFLIKHKYSLGMVDNTLFTKKSKSHLIIVQIYVDDIIFGSTSQNMGDDFAKIMHEEFEMSMMGELNFLLGLQIKQIKDGIFFNQSKYIKKMLKKFGLEDSKPTKTPMSTKIKLTKDDEAESVDSSKYQGRTIDPSFYNDLSDDSVAKFTTISFDCLLSLDEYFFSRKMSSLKAKQPKRPPPKRARNVRKSKRTQLSTSSSTKSPPSDNGDLPSTKLLPRSYHKALKDDPNMSKEQKETRRMFKNLARALHNFARMLKKRFH</sequence>
<name>A0A699HH60_TANCI</name>
<comment type="caution">
    <text evidence="4">The sequence shown here is derived from an EMBL/GenBank/DDBJ whole genome shotgun (WGS) entry which is preliminary data.</text>
</comment>
<feature type="transmembrane region" description="Helical" evidence="2">
    <location>
        <begin position="12"/>
        <end position="29"/>
    </location>
</feature>
<feature type="compositionally biased region" description="Basic and acidic residues" evidence="1">
    <location>
        <begin position="462"/>
        <end position="476"/>
    </location>
</feature>